<protein>
    <submittedName>
        <fullName evidence="15">Bifunctional DNA-binding transcriptional regulator/O6-methylguanine-DNA methyltransferase Ada</fullName>
        <ecNumber evidence="15">2.1.1.-</ecNumber>
    </submittedName>
</protein>
<dbReference type="InterPro" id="IPR001497">
    <property type="entry name" value="MethylDNA_cys_MeTrfase_AS"/>
</dbReference>
<dbReference type="InterPro" id="IPR036388">
    <property type="entry name" value="WH-like_DNA-bd_sf"/>
</dbReference>
<evidence type="ECO:0000256" key="3">
    <source>
        <dbReference type="ARBA" id="ARBA00022603"/>
    </source>
</evidence>
<dbReference type="Proteomes" id="UP001169063">
    <property type="component" value="Unassembled WGS sequence"/>
</dbReference>
<dbReference type="InterPro" id="IPR036631">
    <property type="entry name" value="MGMT_N_sf"/>
</dbReference>
<keyword evidence="16" id="KW-1185">Reference proteome</keyword>
<dbReference type="RefSeq" id="WP_302108415.1">
    <property type="nucleotide sequence ID" value="NZ_JAUKTR010000001.1"/>
</dbReference>
<dbReference type="Pfam" id="PF02805">
    <property type="entry name" value="Ada_Zn_binding"/>
    <property type="match status" value="1"/>
</dbReference>
<keyword evidence="4 15" id="KW-0808">Transferase</keyword>
<keyword evidence="8" id="KW-0805">Transcription regulation</keyword>
<dbReference type="SUPFAM" id="SSF46767">
    <property type="entry name" value="Methylated DNA-protein cysteine methyltransferase, C-terminal domain"/>
    <property type="match status" value="1"/>
</dbReference>
<evidence type="ECO:0000256" key="11">
    <source>
        <dbReference type="ARBA" id="ARBA00023163"/>
    </source>
</evidence>
<keyword evidence="7" id="KW-0862">Zinc</keyword>
<dbReference type="Gene3D" id="3.30.160.70">
    <property type="entry name" value="Methylated DNA-protein cysteine methyltransferase domain"/>
    <property type="match status" value="1"/>
</dbReference>
<evidence type="ECO:0000313" key="16">
    <source>
        <dbReference type="Proteomes" id="UP001169063"/>
    </source>
</evidence>
<dbReference type="CDD" id="cd06445">
    <property type="entry name" value="ATase"/>
    <property type="match status" value="1"/>
</dbReference>
<comment type="cofactor">
    <cofactor evidence="2">
        <name>Zn(2+)</name>
        <dbReference type="ChEBI" id="CHEBI:29105"/>
    </cofactor>
</comment>
<evidence type="ECO:0000256" key="1">
    <source>
        <dbReference type="ARBA" id="ARBA00001286"/>
    </source>
</evidence>
<dbReference type="GO" id="GO:0003677">
    <property type="term" value="F:DNA binding"/>
    <property type="evidence" value="ECO:0007669"/>
    <property type="project" value="UniProtKB-KW"/>
</dbReference>
<dbReference type="GO" id="GO:0032259">
    <property type="term" value="P:methylation"/>
    <property type="evidence" value="ECO:0007669"/>
    <property type="project" value="UniProtKB-KW"/>
</dbReference>
<name>A0ABT8SIX2_9CAUL</name>
<dbReference type="Pfam" id="PF01035">
    <property type="entry name" value="DNA_binding_1"/>
    <property type="match status" value="1"/>
</dbReference>
<evidence type="ECO:0000256" key="2">
    <source>
        <dbReference type="ARBA" id="ARBA00001947"/>
    </source>
</evidence>
<comment type="catalytic activity">
    <reaction evidence="13">
        <text>a 6-O-methyl-2'-deoxyguanosine in DNA + L-cysteinyl-[protein] = S-methyl-L-cysteinyl-[protein] + a 2'-deoxyguanosine in DNA</text>
        <dbReference type="Rhea" id="RHEA:24000"/>
        <dbReference type="Rhea" id="RHEA-COMP:10131"/>
        <dbReference type="Rhea" id="RHEA-COMP:10132"/>
        <dbReference type="Rhea" id="RHEA-COMP:11367"/>
        <dbReference type="Rhea" id="RHEA-COMP:11368"/>
        <dbReference type="ChEBI" id="CHEBI:29950"/>
        <dbReference type="ChEBI" id="CHEBI:82612"/>
        <dbReference type="ChEBI" id="CHEBI:85445"/>
        <dbReference type="ChEBI" id="CHEBI:85448"/>
        <dbReference type="EC" id="2.1.1.63"/>
    </reaction>
</comment>
<dbReference type="InterPro" id="IPR004026">
    <property type="entry name" value="Ada_DNA_repair_Zn-bd"/>
</dbReference>
<keyword evidence="5" id="KW-0479">Metal-binding</keyword>
<dbReference type="PROSITE" id="PS00374">
    <property type="entry name" value="MGMT"/>
    <property type="match status" value="1"/>
</dbReference>
<evidence type="ECO:0000256" key="12">
    <source>
        <dbReference type="ARBA" id="ARBA00023204"/>
    </source>
</evidence>
<dbReference type="PROSITE" id="PS00041">
    <property type="entry name" value="HTH_ARAC_FAMILY_1"/>
    <property type="match status" value="1"/>
</dbReference>
<keyword evidence="11" id="KW-0804">Transcription</keyword>
<evidence type="ECO:0000256" key="13">
    <source>
        <dbReference type="ARBA" id="ARBA00049348"/>
    </source>
</evidence>
<dbReference type="NCBIfam" id="NF011964">
    <property type="entry name" value="PRK15435.1"/>
    <property type="match status" value="1"/>
</dbReference>
<evidence type="ECO:0000256" key="6">
    <source>
        <dbReference type="ARBA" id="ARBA00022763"/>
    </source>
</evidence>
<dbReference type="InterPro" id="IPR014048">
    <property type="entry name" value="MethylDNA_cys_MeTrfase_DNA-bd"/>
</dbReference>
<evidence type="ECO:0000256" key="7">
    <source>
        <dbReference type="ARBA" id="ARBA00022833"/>
    </source>
</evidence>
<dbReference type="PANTHER" id="PTHR10815">
    <property type="entry name" value="METHYLATED-DNA--PROTEIN-CYSTEINE METHYLTRANSFERASE"/>
    <property type="match status" value="1"/>
</dbReference>
<dbReference type="GO" id="GO:0008168">
    <property type="term" value="F:methyltransferase activity"/>
    <property type="evidence" value="ECO:0007669"/>
    <property type="project" value="UniProtKB-KW"/>
</dbReference>
<evidence type="ECO:0000256" key="4">
    <source>
        <dbReference type="ARBA" id="ARBA00022679"/>
    </source>
</evidence>
<dbReference type="InterPro" id="IPR018060">
    <property type="entry name" value="HTH_AraC"/>
</dbReference>
<keyword evidence="9 15" id="KW-0238">DNA-binding</keyword>
<dbReference type="SUPFAM" id="SSF57884">
    <property type="entry name" value="Ada DNA repair protein, N-terminal domain (N-Ada 10)"/>
    <property type="match status" value="1"/>
</dbReference>
<evidence type="ECO:0000256" key="9">
    <source>
        <dbReference type="ARBA" id="ARBA00023125"/>
    </source>
</evidence>
<evidence type="ECO:0000313" key="15">
    <source>
        <dbReference type="EMBL" id="MDO1557990.1"/>
    </source>
</evidence>
<reference evidence="15" key="1">
    <citation type="submission" date="2023-07" db="EMBL/GenBank/DDBJ databases">
        <title>Brevundimonas soil sp. nov., isolated from the soil of chemical plant.</title>
        <authorList>
            <person name="Wu N."/>
        </authorList>
    </citation>
    <scope>NUCLEOTIDE SEQUENCE</scope>
    <source>
        <strain evidence="15">XZ-24</strain>
    </source>
</reference>
<feature type="domain" description="HTH araC/xylS-type" evidence="14">
    <location>
        <begin position="91"/>
        <end position="187"/>
    </location>
</feature>
<dbReference type="InterPro" id="IPR018062">
    <property type="entry name" value="HTH_AraC-typ_CS"/>
</dbReference>
<dbReference type="Gene3D" id="1.10.10.10">
    <property type="entry name" value="Winged helix-like DNA-binding domain superfamily/Winged helix DNA-binding domain"/>
    <property type="match status" value="1"/>
</dbReference>
<evidence type="ECO:0000256" key="8">
    <source>
        <dbReference type="ARBA" id="ARBA00023015"/>
    </source>
</evidence>
<dbReference type="InterPro" id="IPR016221">
    <property type="entry name" value="Bifunct_regulatory_prot_Ada"/>
</dbReference>
<keyword evidence="12" id="KW-0234">DNA repair</keyword>
<evidence type="ECO:0000259" key="14">
    <source>
        <dbReference type="PROSITE" id="PS01124"/>
    </source>
</evidence>
<dbReference type="Pfam" id="PF12833">
    <property type="entry name" value="HTH_18"/>
    <property type="match status" value="1"/>
</dbReference>
<proteinExistence type="predicted"/>
<dbReference type="Gene3D" id="3.40.10.10">
    <property type="entry name" value="DNA Methylphosphotriester Repair Domain"/>
    <property type="match status" value="1"/>
</dbReference>
<dbReference type="SUPFAM" id="SSF53155">
    <property type="entry name" value="Methylated DNA-protein cysteine methyltransferase domain"/>
    <property type="match status" value="1"/>
</dbReference>
<dbReference type="EC" id="2.1.1.-" evidence="15"/>
<gene>
    <name evidence="15" type="primary">ada</name>
    <name evidence="15" type="ORF">Q0812_00935</name>
</gene>
<dbReference type="PROSITE" id="PS01124">
    <property type="entry name" value="HTH_ARAC_FAMILY_2"/>
    <property type="match status" value="1"/>
</dbReference>
<dbReference type="NCBIfam" id="TIGR00589">
    <property type="entry name" value="ogt"/>
    <property type="match status" value="1"/>
</dbReference>
<comment type="caution">
    <text evidence="15">The sequence shown here is derived from an EMBL/GenBank/DDBJ whole genome shotgun (WGS) entry which is preliminary data.</text>
</comment>
<keyword evidence="3 15" id="KW-0489">Methyltransferase</keyword>
<evidence type="ECO:0000256" key="5">
    <source>
        <dbReference type="ARBA" id="ARBA00022723"/>
    </source>
</evidence>
<dbReference type="Gene3D" id="1.10.10.60">
    <property type="entry name" value="Homeodomain-like"/>
    <property type="match status" value="2"/>
</dbReference>
<dbReference type="InterPro" id="IPR036217">
    <property type="entry name" value="MethylDNA_cys_MeTrfase_DNAb"/>
</dbReference>
<dbReference type="SUPFAM" id="SSF46689">
    <property type="entry name" value="Homeodomain-like"/>
    <property type="match status" value="1"/>
</dbReference>
<dbReference type="PANTHER" id="PTHR10815:SF14">
    <property type="entry name" value="BIFUNCTIONAL TRANSCRIPTIONAL ACTIVATOR_DNA REPAIR ENZYME ADA"/>
    <property type="match status" value="1"/>
</dbReference>
<dbReference type="EMBL" id="JAUKTR010000001">
    <property type="protein sequence ID" value="MDO1557990.1"/>
    <property type="molecule type" value="Genomic_DNA"/>
</dbReference>
<dbReference type="InterPro" id="IPR009057">
    <property type="entry name" value="Homeodomain-like_sf"/>
</dbReference>
<dbReference type="PIRSF" id="PIRSF000409">
    <property type="entry name" value="Ada"/>
    <property type="match status" value="1"/>
</dbReference>
<keyword evidence="6" id="KW-0227">DNA damage</keyword>
<accession>A0ABT8SIX2</accession>
<evidence type="ECO:0000256" key="10">
    <source>
        <dbReference type="ARBA" id="ARBA00023159"/>
    </source>
</evidence>
<comment type="catalytic activity">
    <reaction evidence="1">
        <text>a 4-O-methyl-thymidine in DNA + L-cysteinyl-[protein] = a thymidine in DNA + S-methyl-L-cysteinyl-[protein]</text>
        <dbReference type="Rhea" id="RHEA:53428"/>
        <dbReference type="Rhea" id="RHEA-COMP:10131"/>
        <dbReference type="Rhea" id="RHEA-COMP:10132"/>
        <dbReference type="Rhea" id="RHEA-COMP:13555"/>
        <dbReference type="Rhea" id="RHEA-COMP:13556"/>
        <dbReference type="ChEBI" id="CHEBI:29950"/>
        <dbReference type="ChEBI" id="CHEBI:82612"/>
        <dbReference type="ChEBI" id="CHEBI:137386"/>
        <dbReference type="ChEBI" id="CHEBI:137387"/>
        <dbReference type="EC" id="2.1.1.63"/>
    </reaction>
</comment>
<dbReference type="InterPro" id="IPR035451">
    <property type="entry name" value="Ada-like_dom_sf"/>
</dbReference>
<keyword evidence="10" id="KW-0010">Activator</keyword>
<organism evidence="15 16">
    <name type="scientific">Peiella sedimenti</name>
    <dbReference type="NCBI Taxonomy" id="3061083"/>
    <lineage>
        <taxon>Bacteria</taxon>
        <taxon>Pseudomonadati</taxon>
        <taxon>Pseudomonadota</taxon>
        <taxon>Alphaproteobacteria</taxon>
        <taxon>Caulobacterales</taxon>
        <taxon>Caulobacteraceae</taxon>
        <taxon>Peiella</taxon>
    </lineage>
</organism>
<sequence>MNAPMLDTPAQPLDHATCYAAFARKDKSMRGAFVGAVKTTGIYCRPGCPARMPKPENVSFFWTTAEARAAGYRACLRCRPDEAAPDDEAIERACRLIETAEETPPLIELARRAGLSPHHFHRLFKARLGVTPAAYAAEVRDRRAKAALTEGASITEAIYDSGYGAPSRFYDKAHARFGATPSQWRGKGAGLSIRAATAPCSLGWVLVAATERGVCAIELGDSGEALMERFTLRFPEAEVDPGDARLKGHLEAVVRLIDEPARPMDGLPLDIRGTAFQRRVWEALRRIPAGETWTYGRLAAEIGKPSAARAVGAACGANPICVIVPCHRVVGSDGSLTGYAYGTDRKRALLAREAKAR</sequence>
<dbReference type="SMART" id="SM00342">
    <property type="entry name" value="HTH_ARAC"/>
    <property type="match status" value="1"/>
</dbReference>